<reference evidence="1" key="1">
    <citation type="submission" date="2022-04" db="EMBL/GenBank/DDBJ databases">
        <title>Jade perch genome.</title>
        <authorList>
            <person name="Chao B."/>
        </authorList>
    </citation>
    <scope>NUCLEOTIDE SEQUENCE</scope>
    <source>
        <strain evidence="1">CB-2022</strain>
    </source>
</reference>
<protein>
    <submittedName>
        <fullName evidence="1">Uncharacterized protein</fullName>
    </submittedName>
</protein>
<dbReference type="Proteomes" id="UP000831701">
    <property type="component" value="Chromosome 9"/>
</dbReference>
<organism evidence="1 2">
    <name type="scientific">Scortum barcoo</name>
    <name type="common">barcoo grunter</name>
    <dbReference type="NCBI Taxonomy" id="214431"/>
    <lineage>
        <taxon>Eukaryota</taxon>
        <taxon>Metazoa</taxon>
        <taxon>Chordata</taxon>
        <taxon>Craniata</taxon>
        <taxon>Vertebrata</taxon>
        <taxon>Euteleostomi</taxon>
        <taxon>Actinopterygii</taxon>
        <taxon>Neopterygii</taxon>
        <taxon>Teleostei</taxon>
        <taxon>Neoteleostei</taxon>
        <taxon>Acanthomorphata</taxon>
        <taxon>Eupercaria</taxon>
        <taxon>Centrarchiformes</taxon>
        <taxon>Terapontoidei</taxon>
        <taxon>Terapontidae</taxon>
        <taxon>Scortum</taxon>
    </lineage>
</organism>
<dbReference type="EMBL" id="CM041539">
    <property type="protein sequence ID" value="KAI3367568.1"/>
    <property type="molecule type" value="Genomic_DNA"/>
</dbReference>
<keyword evidence="2" id="KW-1185">Reference proteome</keyword>
<sequence>MEEEEQLRSFMFLMTYMLLKRRRDINNANVQRRNEVQRRIRHRQYFFQRQRRMLMMMIAGGIRSNARIRTRPWTTTPSTDWWERVVMTEFQPSDWLDKFRMSRETFFYLCDRLRPRLARQDTSFRLALPVEKRVAVALWRLASNIEYRTISTLFGVGKSTVCRCVRDMCHAIVALLSSVYLRTPTEQELEESAQLFLSHWGFPHCVAAIATLHTAIITPSNNASDYANPAGWLSVLSQVAVSGGGQFWDVCASFPGGTDPADILQNSSLWATAAEGGLSPVPPPVFMGGPLRYVLLGESCYPLQSWLMKAYPEAKGRRASHTAPTEPQRLFNQQLSRALRAPEEALLRLRARWQCLSKRNDCGLDVVPTMILACCILHNMCESHGDAFKAEWQVEVAEAESPQPSHKQLLFTSMDQSQAEEVRQLFCTGESGKSTFIKQMRIIHGAGYSDEDKRGFIRLVYQNIFTSMQSMIRATETLKIPYKFEQNRSNAMLVKEVDIEKINGFDQPYIAAIKSLWADPGIQEAYDRRREYQLSDSTKYYLSDIDRVTAEGYVPTQQDVLRVRVPTTGIIEYPFDLENVIFSYLSDLDRIADPNYLPTQQDVLRVRIPTTGIIEYPFDLQSIIFRMVDVGGQRSERRKWIHCFENVTSIMFLVALSEYDQVLVESDNENRMEESKALFRTIITYPWFQNSSVILFLNKKDLLEEKIAYSHLVDYFPEFDGPQRDAQAAREFILKMFVDLNPDSDKIIYSHFTCATDTENIRFVFAAVKDTILQLNLKEYNLV</sequence>
<accession>A0ACB8WLL4</accession>
<gene>
    <name evidence="1" type="ORF">L3Q82_026414</name>
</gene>
<proteinExistence type="predicted"/>
<evidence type="ECO:0000313" key="2">
    <source>
        <dbReference type="Proteomes" id="UP000831701"/>
    </source>
</evidence>
<name>A0ACB8WLL4_9TELE</name>
<evidence type="ECO:0000313" key="1">
    <source>
        <dbReference type="EMBL" id="KAI3367568.1"/>
    </source>
</evidence>
<comment type="caution">
    <text evidence="1">The sequence shown here is derived from an EMBL/GenBank/DDBJ whole genome shotgun (WGS) entry which is preliminary data.</text>
</comment>